<dbReference type="EMBL" id="CP042425">
    <property type="protein sequence ID" value="QEL20880.1"/>
    <property type="molecule type" value="Genomic_DNA"/>
</dbReference>
<keyword evidence="2" id="KW-1185">Reference proteome</keyword>
<reference evidence="2" key="1">
    <citation type="submission" date="2019-08" db="EMBL/GenBank/DDBJ databases">
        <title>Limnoglobus roseus gen. nov., sp. nov., a novel freshwater planctomycete with a giant genome from the family Gemmataceae.</title>
        <authorList>
            <person name="Kulichevskaya I.S."/>
            <person name="Naumoff D.G."/>
            <person name="Miroshnikov K."/>
            <person name="Ivanova A."/>
            <person name="Philippov D.A."/>
            <person name="Hakobyan A."/>
            <person name="Rijpstra I.C."/>
            <person name="Sinninghe Damste J.S."/>
            <person name="Liesack W."/>
            <person name="Dedysh S.N."/>
        </authorList>
    </citation>
    <scope>NUCLEOTIDE SEQUENCE [LARGE SCALE GENOMIC DNA]</scope>
    <source>
        <strain evidence="2">PX52</strain>
    </source>
</reference>
<dbReference type="Proteomes" id="UP000324974">
    <property type="component" value="Chromosome"/>
</dbReference>
<evidence type="ECO:0000313" key="1">
    <source>
        <dbReference type="EMBL" id="QEL20880.1"/>
    </source>
</evidence>
<organism evidence="1 2">
    <name type="scientific">Limnoglobus roseus</name>
    <dbReference type="NCBI Taxonomy" id="2598579"/>
    <lineage>
        <taxon>Bacteria</taxon>
        <taxon>Pseudomonadati</taxon>
        <taxon>Planctomycetota</taxon>
        <taxon>Planctomycetia</taxon>
        <taxon>Gemmatales</taxon>
        <taxon>Gemmataceae</taxon>
        <taxon>Limnoglobus</taxon>
    </lineage>
</organism>
<dbReference type="RefSeq" id="WP_149115128.1">
    <property type="nucleotide sequence ID" value="NZ_CP042425.1"/>
</dbReference>
<accession>A0A5C1APF1</accession>
<name>A0A5C1APF1_9BACT</name>
<protein>
    <submittedName>
        <fullName evidence="1">Uncharacterized protein</fullName>
    </submittedName>
</protein>
<evidence type="ECO:0000313" key="2">
    <source>
        <dbReference type="Proteomes" id="UP000324974"/>
    </source>
</evidence>
<sequence>MKAPEYCLDRLRAAGLVVSEPFVPGHIAFPDGVTVGKPNTVAGNSIDGYECHWGIDGPVVDAPCPYLHYENGQWQVTVHEYIPGPGPGDFVNSWLTPEEAITDILNYLLGSHEQMRVKLRGRAAFKERLARIEAEER</sequence>
<proteinExistence type="predicted"/>
<dbReference type="KEGG" id="lrs:PX52LOC_08001"/>
<gene>
    <name evidence="1" type="ORF">PX52LOC_08001</name>
</gene>
<dbReference type="AlphaFoldDB" id="A0A5C1APF1"/>
<dbReference type="OrthoDB" id="3078600at2"/>